<protein>
    <submittedName>
        <fullName evidence="4">Uncharacterized protein</fullName>
    </submittedName>
</protein>
<evidence type="ECO:0000313" key="5">
    <source>
        <dbReference type="Proteomes" id="UP001295794"/>
    </source>
</evidence>
<name>A0AAD2HW21_9AGAR</name>
<feature type="transmembrane region" description="Helical" evidence="2">
    <location>
        <begin position="35"/>
        <end position="58"/>
    </location>
</feature>
<evidence type="ECO:0000313" key="3">
    <source>
        <dbReference type="EMBL" id="CAK5265667.1"/>
    </source>
</evidence>
<evidence type="ECO:0000256" key="1">
    <source>
        <dbReference type="SAM" id="MobiDB-lite"/>
    </source>
</evidence>
<keyword evidence="5" id="KW-1185">Reference proteome</keyword>
<dbReference type="AlphaFoldDB" id="A0AAD2HW21"/>
<keyword evidence="2" id="KW-0812">Transmembrane</keyword>
<organism evidence="4 5">
    <name type="scientific">Mycena citricolor</name>
    <dbReference type="NCBI Taxonomy" id="2018698"/>
    <lineage>
        <taxon>Eukaryota</taxon>
        <taxon>Fungi</taxon>
        <taxon>Dikarya</taxon>
        <taxon>Basidiomycota</taxon>
        <taxon>Agaricomycotina</taxon>
        <taxon>Agaricomycetes</taxon>
        <taxon>Agaricomycetidae</taxon>
        <taxon>Agaricales</taxon>
        <taxon>Marasmiineae</taxon>
        <taxon>Mycenaceae</taxon>
        <taxon>Mycena</taxon>
    </lineage>
</organism>
<evidence type="ECO:0000256" key="2">
    <source>
        <dbReference type="SAM" id="Phobius"/>
    </source>
</evidence>
<dbReference type="EMBL" id="CAVNYO010000444">
    <property type="protein sequence ID" value="CAK5281808.1"/>
    <property type="molecule type" value="Genomic_DNA"/>
</dbReference>
<sequence length="110" mass="12048">MPSVAFLSSEVVSTRTLYDRAQQSEPPGPKPKTPMIAGATIGSVMGVAYLIGFTIYFYKRWKRKKLNRQIEAGQATPKVRPEPKEKVVIPPDPAVLLGQHEGGENLSAAR</sequence>
<reference evidence="4" key="1">
    <citation type="submission" date="2023-11" db="EMBL/GenBank/DDBJ databases">
        <authorList>
            <person name="De Vega J J."/>
            <person name="De Vega J J."/>
        </authorList>
    </citation>
    <scope>NUCLEOTIDE SEQUENCE</scope>
</reference>
<evidence type="ECO:0000313" key="4">
    <source>
        <dbReference type="EMBL" id="CAK5281808.1"/>
    </source>
</evidence>
<keyword evidence="2" id="KW-0472">Membrane</keyword>
<gene>
    <name evidence="4" type="ORF">MYCIT1_LOCUS33071</name>
    <name evidence="3" type="ORF">MYCIT1_LOCUS6836</name>
</gene>
<proteinExistence type="predicted"/>
<feature type="region of interest" description="Disordered" evidence="1">
    <location>
        <begin position="72"/>
        <end position="110"/>
    </location>
</feature>
<keyword evidence="2" id="KW-1133">Transmembrane helix</keyword>
<dbReference type="Proteomes" id="UP001295794">
    <property type="component" value="Unassembled WGS sequence"/>
</dbReference>
<accession>A0AAD2HW21</accession>
<dbReference type="EMBL" id="CAVNYO010000097">
    <property type="protein sequence ID" value="CAK5265667.1"/>
    <property type="molecule type" value="Genomic_DNA"/>
</dbReference>
<comment type="caution">
    <text evidence="4">The sequence shown here is derived from an EMBL/GenBank/DDBJ whole genome shotgun (WGS) entry which is preliminary data.</text>
</comment>
<dbReference type="CDD" id="cd12087">
    <property type="entry name" value="TM_EGFR-like"/>
    <property type="match status" value="1"/>
</dbReference>